<name>A0A426U2C5_9CHLR</name>
<dbReference type="Gene3D" id="3.40.50.1820">
    <property type="entry name" value="alpha/beta hydrolase"/>
    <property type="match status" value="1"/>
</dbReference>
<organism evidence="2 3">
    <name type="scientific">Candidatus Viridilinea halotolerans</name>
    <dbReference type="NCBI Taxonomy" id="2491704"/>
    <lineage>
        <taxon>Bacteria</taxon>
        <taxon>Bacillati</taxon>
        <taxon>Chloroflexota</taxon>
        <taxon>Chloroflexia</taxon>
        <taxon>Chloroflexales</taxon>
        <taxon>Chloroflexineae</taxon>
        <taxon>Oscillochloridaceae</taxon>
        <taxon>Candidatus Viridilinea</taxon>
    </lineage>
</organism>
<gene>
    <name evidence="2" type="ORF">EI684_08450</name>
</gene>
<comment type="caution">
    <text evidence="2">The sequence shown here is derived from an EMBL/GenBank/DDBJ whole genome shotgun (WGS) entry which is preliminary data.</text>
</comment>
<dbReference type="InterPro" id="IPR018490">
    <property type="entry name" value="cNMP-bd_dom_sf"/>
</dbReference>
<dbReference type="PANTHER" id="PTHR46438:SF11">
    <property type="entry name" value="LIPASE-RELATED"/>
    <property type="match status" value="1"/>
</dbReference>
<protein>
    <submittedName>
        <fullName evidence="2">Alpha/beta fold hydrolase</fullName>
    </submittedName>
</protein>
<dbReference type="GO" id="GO:0016787">
    <property type="term" value="F:hydrolase activity"/>
    <property type="evidence" value="ECO:0007669"/>
    <property type="project" value="UniProtKB-KW"/>
</dbReference>
<dbReference type="Pfam" id="PF00561">
    <property type="entry name" value="Abhydrolase_1"/>
    <property type="match status" value="1"/>
</dbReference>
<dbReference type="Pfam" id="PF00027">
    <property type="entry name" value="cNMP_binding"/>
    <property type="match status" value="1"/>
</dbReference>
<reference evidence="2 3" key="1">
    <citation type="submission" date="2018-12" db="EMBL/GenBank/DDBJ databases">
        <title>Genome Sequence of Candidatus Viridilinea halotolerans isolated from saline sulfide-rich spring.</title>
        <authorList>
            <person name="Grouzdev D.S."/>
            <person name="Burganskaya E.I."/>
            <person name="Krutkina M.S."/>
            <person name="Sukhacheva M.V."/>
            <person name="Gorlenko V.M."/>
        </authorList>
    </citation>
    <scope>NUCLEOTIDE SEQUENCE [LARGE SCALE GENOMIC DNA]</scope>
    <source>
        <strain evidence="2">Chok-6</strain>
    </source>
</reference>
<evidence type="ECO:0000313" key="3">
    <source>
        <dbReference type="Proteomes" id="UP000280307"/>
    </source>
</evidence>
<dbReference type="InterPro" id="IPR014710">
    <property type="entry name" value="RmlC-like_jellyroll"/>
</dbReference>
<dbReference type="InterPro" id="IPR000073">
    <property type="entry name" value="AB_hydrolase_1"/>
</dbReference>
<dbReference type="PROSITE" id="PS50042">
    <property type="entry name" value="CNMP_BINDING_3"/>
    <property type="match status" value="1"/>
</dbReference>
<keyword evidence="2" id="KW-0378">Hydrolase</keyword>
<dbReference type="PRINTS" id="PR00111">
    <property type="entry name" value="ABHYDROLASE"/>
</dbReference>
<dbReference type="AlphaFoldDB" id="A0A426U2C5"/>
<dbReference type="SUPFAM" id="SSF51206">
    <property type="entry name" value="cAMP-binding domain-like"/>
    <property type="match status" value="1"/>
</dbReference>
<dbReference type="PANTHER" id="PTHR46438">
    <property type="entry name" value="ALPHA/BETA-HYDROLASES SUPERFAMILY PROTEIN"/>
    <property type="match status" value="1"/>
</dbReference>
<dbReference type="EMBL" id="RSAS01000321">
    <property type="protein sequence ID" value="RRR73728.1"/>
    <property type="molecule type" value="Genomic_DNA"/>
</dbReference>
<evidence type="ECO:0000313" key="2">
    <source>
        <dbReference type="EMBL" id="RRR73728.1"/>
    </source>
</evidence>
<feature type="domain" description="Cyclic nucleotide-binding" evidence="1">
    <location>
        <begin position="305"/>
        <end position="412"/>
    </location>
</feature>
<dbReference type="InterPro" id="IPR029058">
    <property type="entry name" value="AB_hydrolase_fold"/>
</dbReference>
<accession>A0A426U2C5</accession>
<evidence type="ECO:0000259" key="1">
    <source>
        <dbReference type="PROSITE" id="PS50042"/>
    </source>
</evidence>
<sequence>MPTYHINGVRVHAREEGPKTGQICIMIHGWSSSWYALSPLMPLVSRRFRCLAIDLPGYGNSERLRERTTIPAYAEVVAKLIRELSDSPAVLIGHSMGGMTSITTALRYPELVDRMVLLAPTISGKLSNWINYAVAPITALERFSITDHILSMLEPSLVAVTDYLMRPASFAERSNISQAEYERLRADARRPGQGRVRAECFTAMQRNDLRGRLSQIETPSLVIWGAEDNTVPLRDAGVVADEWRGVDLRIVPKAGHWPQFEAPEYTNRVVASYLALPVLTTRLDDSISQDVLTAEAAAFLSNSDIGSGLTLAQRSRLAAQCRSRIYAPGALIGPPDEECTDLYIVQQGSIEVWSELEDGKLVPEKILNTVLPGQITGEMALLDGGRRSAGLTAGPEGATILVLRRDRMRALVEDDPPLGNAVIWNIATSLALRLRLANFQRKMRGK</sequence>
<dbReference type="Gene3D" id="2.60.120.10">
    <property type="entry name" value="Jelly Rolls"/>
    <property type="match status" value="1"/>
</dbReference>
<dbReference type="Proteomes" id="UP000280307">
    <property type="component" value="Unassembled WGS sequence"/>
</dbReference>
<dbReference type="SUPFAM" id="SSF53474">
    <property type="entry name" value="alpha/beta-Hydrolases"/>
    <property type="match status" value="1"/>
</dbReference>
<dbReference type="InterPro" id="IPR000595">
    <property type="entry name" value="cNMP-bd_dom"/>
</dbReference>
<proteinExistence type="predicted"/>
<dbReference type="CDD" id="cd00038">
    <property type="entry name" value="CAP_ED"/>
    <property type="match status" value="1"/>
</dbReference>
<dbReference type="SMART" id="SM00100">
    <property type="entry name" value="cNMP"/>
    <property type="match status" value="1"/>
</dbReference>